<dbReference type="PANTHER" id="PTHR11008">
    <property type="entry name" value="PROTEIN TAKEOUT-LIKE PROTEIN"/>
    <property type="match status" value="1"/>
</dbReference>
<dbReference type="InterPro" id="IPR010562">
    <property type="entry name" value="Haemolymph_juvenile_hormone-bd"/>
</dbReference>
<evidence type="ECO:0000313" key="5">
    <source>
        <dbReference type="Proteomes" id="UP001233999"/>
    </source>
</evidence>
<comment type="caution">
    <text evidence="4">The sequence shown here is derived from an EMBL/GenBank/DDBJ whole genome shotgun (WGS) entry which is preliminary data.</text>
</comment>
<evidence type="ECO:0000256" key="2">
    <source>
        <dbReference type="ARBA" id="ARBA00023108"/>
    </source>
</evidence>
<reference evidence="4" key="1">
    <citation type="journal article" date="2023" name="IScience">
        <title>Live-bearing cockroach genome reveals convergent evolutionary mechanisms linked to viviparity in insects and beyond.</title>
        <authorList>
            <person name="Fouks B."/>
            <person name="Harrison M.C."/>
            <person name="Mikhailova A.A."/>
            <person name="Marchal E."/>
            <person name="English S."/>
            <person name="Carruthers M."/>
            <person name="Jennings E.C."/>
            <person name="Chiamaka E.L."/>
            <person name="Frigard R.A."/>
            <person name="Pippel M."/>
            <person name="Attardo G.M."/>
            <person name="Benoit J.B."/>
            <person name="Bornberg-Bauer E."/>
            <person name="Tobe S.S."/>
        </authorList>
    </citation>
    <scope>NUCLEOTIDE SEQUENCE</scope>
    <source>
        <strain evidence="4">Stay&amp;Tobe</strain>
    </source>
</reference>
<reference evidence="4" key="2">
    <citation type="submission" date="2023-05" db="EMBL/GenBank/DDBJ databases">
        <authorList>
            <person name="Fouks B."/>
        </authorList>
    </citation>
    <scope>NUCLEOTIDE SEQUENCE</scope>
    <source>
        <strain evidence="4">Stay&amp;Tobe</strain>
        <tissue evidence="4">Testes</tissue>
    </source>
</reference>
<organism evidence="4 5">
    <name type="scientific">Diploptera punctata</name>
    <name type="common">Pacific beetle cockroach</name>
    <dbReference type="NCBI Taxonomy" id="6984"/>
    <lineage>
        <taxon>Eukaryota</taxon>
        <taxon>Metazoa</taxon>
        <taxon>Ecdysozoa</taxon>
        <taxon>Arthropoda</taxon>
        <taxon>Hexapoda</taxon>
        <taxon>Insecta</taxon>
        <taxon>Pterygota</taxon>
        <taxon>Neoptera</taxon>
        <taxon>Polyneoptera</taxon>
        <taxon>Dictyoptera</taxon>
        <taxon>Blattodea</taxon>
        <taxon>Blaberoidea</taxon>
        <taxon>Blaberidae</taxon>
        <taxon>Diplopterinae</taxon>
        <taxon>Diploptera</taxon>
    </lineage>
</organism>
<feature type="non-terminal residue" evidence="4">
    <location>
        <position position="227"/>
    </location>
</feature>
<sequence>GDFPRCKLDDPKLNECMDKAITLALSTYLSNGIPSLQLLPVDPLDIEHVDIQHGGDRPVGVKLSVNKAKLHGLKNTVTSNTKFDTEKRVINCIVAVKQLRLEGDYVLDGKILQLPLKGKGKCQLLVGPYKSRVVMGFETKTKKGEVYWNLNKFTIDMYDVENFHVNFENLFNGDKALGEATNKALNENWQGLFQELKQPLEETFSEVFRRVGNTVFSKVPENDLFSK</sequence>
<protein>
    <submittedName>
        <fullName evidence="4">Uncharacterized protein</fullName>
    </submittedName>
</protein>
<dbReference type="AlphaFoldDB" id="A0AAD8EKP9"/>
<accession>A0AAD8EKP9</accession>
<evidence type="ECO:0000313" key="4">
    <source>
        <dbReference type="EMBL" id="KAJ9593097.1"/>
    </source>
</evidence>
<dbReference type="FunFam" id="3.15.10.30:FF:000001">
    <property type="entry name" value="Takeout-like protein 1"/>
    <property type="match status" value="1"/>
</dbReference>
<dbReference type="PANTHER" id="PTHR11008:SF32">
    <property type="entry name" value="CIRCADIAN CLOCK-CONTROLLED PROTEIN DAYWAKE-RELATED"/>
    <property type="match status" value="1"/>
</dbReference>
<keyword evidence="2" id="KW-0090">Biological rhythms</keyword>
<proteinExistence type="inferred from homology"/>
<keyword evidence="5" id="KW-1185">Reference proteome</keyword>
<evidence type="ECO:0000256" key="3">
    <source>
        <dbReference type="ARBA" id="ARBA00060902"/>
    </source>
</evidence>
<dbReference type="Gene3D" id="3.15.10.30">
    <property type="entry name" value="Haemolymph juvenile hormone binding protein"/>
    <property type="match status" value="1"/>
</dbReference>
<gene>
    <name evidence="4" type="ORF">L9F63_027661</name>
</gene>
<dbReference type="SMART" id="SM00700">
    <property type="entry name" value="JHBP"/>
    <property type="match status" value="1"/>
</dbReference>
<dbReference type="EMBL" id="JASPKZ010003627">
    <property type="protein sequence ID" value="KAJ9593097.1"/>
    <property type="molecule type" value="Genomic_DNA"/>
</dbReference>
<evidence type="ECO:0000256" key="1">
    <source>
        <dbReference type="ARBA" id="ARBA00022729"/>
    </source>
</evidence>
<dbReference type="GO" id="GO:0005615">
    <property type="term" value="C:extracellular space"/>
    <property type="evidence" value="ECO:0007669"/>
    <property type="project" value="TreeGrafter"/>
</dbReference>
<dbReference type="InterPro" id="IPR038606">
    <property type="entry name" value="To_sf"/>
</dbReference>
<name>A0AAD8EKP9_DIPPU</name>
<dbReference type="GO" id="GO:0007623">
    <property type="term" value="P:circadian rhythm"/>
    <property type="evidence" value="ECO:0007669"/>
    <property type="project" value="UniProtKB-ARBA"/>
</dbReference>
<dbReference type="Proteomes" id="UP001233999">
    <property type="component" value="Unassembled WGS sequence"/>
</dbReference>
<keyword evidence="1" id="KW-0732">Signal</keyword>
<dbReference type="Pfam" id="PF06585">
    <property type="entry name" value="JHBP"/>
    <property type="match status" value="1"/>
</dbReference>
<comment type="similarity">
    <text evidence="3">Belongs to the TO family.</text>
</comment>